<dbReference type="GO" id="GO:0033178">
    <property type="term" value="C:proton-transporting two-sector ATPase complex, catalytic domain"/>
    <property type="evidence" value="ECO:0007669"/>
    <property type="project" value="InterPro"/>
</dbReference>
<accession>A0A1J3K484</accession>
<protein>
    <submittedName>
        <fullName evidence="4">V-type proton ATPase subunit E3</fullName>
    </submittedName>
</protein>
<evidence type="ECO:0000256" key="2">
    <source>
        <dbReference type="ARBA" id="ARBA00022448"/>
    </source>
</evidence>
<dbReference type="EMBL" id="GEVM01006866">
    <property type="protein sequence ID" value="JAU99072.1"/>
    <property type="molecule type" value="Transcribed_RNA"/>
</dbReference>
<organism evidence="4">
    <name type="scientific">Noccaea caerulescens</name>
    <name type="common">Alpine penny-cress</name>
    <name type="synonym">Thlaspi caerulescens</name>
    <dbReference type="NCBI Taxonomy" id="107243"/>
    <lineage>
        <taxon>Eukaryota</taxon>
        <taxon>Viridiplantae</taxon>
        <taxon>Streptophyta</taxon>
        <taxon>Embryophyta</taxon>
        <taxon>Tracheophyta</taxon>
        <taxon>Spermatophyta</taxon>
        <taxon>Magnoliopsida</taxon>
        <taxon>eudicotyledons</taxon>
        <taxon>Gunneridae</taxon>
        <taxon>Pentapetalae</taxon>
        <taxon>rosids</taxon>
        <taxon>malvids</taxon>
        <taxon>Brassicales</taxon>
        <taxon>Brassicaceae</taxon>
        <taxon>Coluteocarpeae</taxon>
        <taxon>Noccaea</taxon>
    </lineage>
</organism>
<evidence type="ECO:0000256" key="1">
    <source>
        <dbReference type="ARBA" id="ARBA00005901"/>
    </source>
</evidence>
<dbReference type="Pfam" id="PF01991">
    <property type="entry name" value="vATP-synt_E"/>
    <property type="match status" value="1"/>
</dbReference>
<dbReference type="InterPro" id="IPR002842">
    <property type="entry name" value="ATPase_V1_Esu"/>
</dbReference>
<evidence type="ECO:0000256" key="3">
    <source>
        <dbReference type="ARBA" id="ARBA00023065"/>
    </source>
</evidence>
<dbReference type="SUPFAM" id="SSF160527">
    <property type="entry name" value="V-type ATPase subunit E-like"/>
    <property type="match status" value="1"/>
</dbReference>
<sequence length="247" mass="28019">MNQADANKQIDQMIAFIMQEAKEKAEEIRVKTEKEFMADKLSIETQQNVVIRQEHEKAKKQALIQKKIEKSKKSAETRFAIMRARNDRMNELKEAVIKRLAVVSKGKQYADLVRFLIAQGLMTILENHVRLRVRQEDLQIVKTELPAAIKLFQKTMHDASGVTPNVNVEIDTEFLPPGPVEGKVGNFSCGGVELHARGSQIICRNTLDHRLDLAFDALKPSIRAALFGVRAKDNSKPKDTKKHLVRV</sequence>
<proteinExistence type="inferred from homology"/>
<reference evidence="4" key="1">
    <citation type="submission" date="2016-07" db="EMBL/GenBank/DDBJ databases">
        <title>De novo transcriptome assembly of four accessions of the metal hyperaccumulator plant Noccaea caerulescens.</title>
        <authorList>
            <person name="Blande D."/>
            <person name="Halimaa P."/>
            <person name="Tervahauta A.I."/>
            <person name="Aarts M.G."/>
            <person name="Karenlampi S.O."/>
        </authorList>
    </citation>
    <scope>NUCLEOTIDE SEQUENCE</scope>
</reference>
<dbReference type="GO" id="GO:0046961">
    <property type="term" value="F:proton-transporting ATPase activity, rotational mechanism"/>
    <property type="evidence" value="ECO:0007669"/>
    <property type="project" value="InterPro"/>
</dbReference>
<keyword evidence="3" id="KW-0406">Ion transport</keyword>
<evidence type="ECO:0000313" key="4">
    <source>
        <dbReference type="EMBL" id="JAU99072.1"/>
    </source>
</evidence>
<comment type="similarity">
    <text evidence="1">Belongs to the V-ATPase E subunit family.</text>
</comment>
<dbReference type="AlphaFoldDB" id="A0A1J3K484"/>
<dbReference type="PANTHER" id="PTHR45715">
    <property type="entry name" value="ATPASE H+-TRANSPORTING V1 SUBUNIT E1A-RELATED"/>
    <property type="match status" value="1"/>
</dbReference>
<dbReference type="Gene3D" id="6.10.250.1620">
    <property type="match status" value="1"/>
</dbReference>
<gene>
    <name evidence="4" type="ORF">MP_TR19465_c0_g1_i1_g.55593</name>
</gene>
<dbReference type="InterPro" id="IPR038495">
    <property type="entry name" value="ATPase_E_C"/>
</dbReference>
<dbReference type="Gene3D" id="3.30.2320.30">
    <property type="entry name" value="ATP synthase, E subunit, C-terminal"/>
    <property type="match status" value="1"/>
</dbReference>
<keyword evidence="2" id="KW-0813">Transport</keyword>
<name>A0A1J3K484_NOCCA</name>